<evidence type="ECO:0000256" key="10">
    <source>
        <dbReference type="ARBA" id="ARBA00023004"/>
    </source>
</evidence>
<dbReference type="InterPro" id="IPR004843">
    <property type="entry name" value="Calcineurin-like_PHP"/>
</dbReference>
<keyword evidence="16" id="KW-1185">Reference proteome</keyword>
<dbReference type="GO" id="GO:0097720">
    <property type="term" value="P:calcineurin-mediated signaling"/>
    <property type="evidence" value="ECO:0007669"/>
    <property type="project" value="InterPro"/>
</dbReference>
<comment type="similarity">
    <text evidence="3">Belongs to the PPP phosphatase family. PP-2B subfamily.</text>
</comment>
<dbReference type="CDD" id="cd07416">
    <property type="entry name" value="MPP_PP2B"/>
    <property type="match status" value="1"/>
</dbReference>
<dbReference type="Proteomes" id="UP000219338">
    <property type="component" value="Unassembled WGS sequence"/>
</dbReference>
<reference evidence="16" key="1">
    <citation type="journal article" date="2017" name="Nat. Ecol. Evol.">
        <title>Genome expansion and lineage-specific genetic innovations in the forest pathogenic fungi Armillaria.</title>
        <authorList>
            <person name="Sipos G."/>
            <person name="Prasanna A.N."/>
            <person name="Walter M.C."/>
            <person name="O'Connor E."/>
            <person name="Balint B."/>
            <person name="Krizsan K."/>
            <person name="Kiss B."/>
            <person name="Hess J."/>
            <person name="Varga T."/>
            <person name="Slot J."/>
            <person name="Riley R."/>
            <person name="Boka B."/>
            <person name="Rigling D."/>
            <person name="Barry K."/>
            <person name="Lee J."/>
            <person name="Mihaltcheva S."/>
            <person name="LaButti K."/>
            <person name="Lipzen A."/>
            <person name="Waldron R."/>
            <person name="Moloney N.M."/>
            <person name="Sperisen C."/>
            <person name="Kredics L."/>
            <person name="Vagvoelgyi C."/>
            <person name="Patrignani A."/>
            <person name="Fitzpatrick D."/>
            <person name="Nagy I."/>
            <person name="Doyle S."/>
            <person name="Anderson J.B."/>
            <person name="Grigoriev I.V."/>
            <person name="Gueldener U."/>
            <person name="Muensterkoetter M."/>
            <person name="Nagy L.G."/>
        </authorList>
    </citation>
    <scope>NUCLEOTIDE SEQUENCE [LARGE SCALE GENOMIC DNA]</scope>
    <source>
        <strain evidence="16">C18/9</strain>
    </source>
</reference>
<dbReference type="SUPFAM" id="SSF56300">
    <property type="entry name" value="Metallo-dependent phosphatases"/>
    <property type="match status" value="1"/>
</dbReference>
<evidence type="ECO:0000256" key="3">
    <source>
        <dbReference type="ARBA" id="ARBA00009905"/>
    </source>
</evidence>
<dbReference type="EC" id="3.1.3.16" evidence="13"/>
<dbReference type="Pfam" id="PF00149">
    <property type="entry name" value="Metallophos"/>
    <property type="match status" value="1"/>
</dbReference>
<protein>
    <recommendedName>
        <fullName evidence="13">Serine/threonine-protein phosphatase</fullName>
        <ecNumber evidence="13">3.1.3.16</ecNumber>
    </recommendedName>
</protein>
<evidence type="ECO:0000256" key="8">
    <source>
        <dbReference type="ARBA" id="ARBA00022860"/>
    </source>
</evidence>
<keyword evidence="7" id="KW-0862">Zinc</keyword>
<evidence type="ECO:0000313" key="16">
    <source>
        <dbReference type="Proteomes" id="UP000219338"/>
    </source>
</evidence>
<accession>A0A284RL01</accession>
<keyword evidence="8" id="KW-0112">Calmodulin-binding</keyword>
<organism evidence="15 16">
    <name type="scientific">Armillaria ostoyae</name>
    <name type="common">Armillaria root rot fungus</name>
    <dbReference type="NCBI Taxonomy" id="47428"/>
    <lineage>
        <taxon>Eukaryota</taxon>
        <taxon>Fungi</taxon>
        <taxon>Dikarya</taxon>
        <taxon>Basidiomycota</taxon>
        <taxon>Agaricomycotina</taxon>
        <taxon>Agaricomycetes</taxon>
        <taxon>Agaricomycetidae</taxon>
        <taxon>Agaricales</taxon>
        <taxon>Marasmiineae</taxon>
        <taxon>Physalacriaceae</taxon>
        <taxon>Armillaria</taxon>
    </lineage>
</organism>
<evidence type="ECO:0000256" key="13">
    <source>
        <dbReference type="RuleBase" id="RU004273"/>
    </source>
</evidence>
<name>A0A284RL01_ARMOS</name>
<dbReference type="OMA" id="DGKFFCV"/>
<comment type="cofactor">
    <cofactor evidence="2">
        <name>Fe(3+)</name>
        <dbReference type="ChEBI" id="CHEBI:29034"/>
    </cofactor>
</comment>
<dbReference type="InterPro" id="IPR041751">
    <property type="entry name" value="MPP_PP2B"/>
</dbReference>
<evidence type="ECO:0000259" key="14">
    <source>
        <dbReference type="PROSITE" id="PS00125"/>
    </source>
</evidence>
<dbReference type="AlphaFoldDB" id="A0A284RL01"/>
<evidence type="ECO:0000256" key="7">
    <source>
        <dbReference type="ARBA" id="ARBA00022833"/>
    </source>
</evidence>
<comment type="subunit">
    <text evidence="4">Composed of two components (A and B), the A component is the catalytic subunit and the B component confers calcium sensitivity.</text>
</comment>
<evidence type="ECO:0000256" key="2">
    <source>
        <dbReference type="ARBA" id="ARBA00001965"/>
    </source>
</evidence>
<dbReference type="Gene3D" id="3.60.21.10">
    <property type="match status" value="1"/>
</dbReference>
<dbReference type="GO" id="GO:0033192">
    <property type="term" value="F:calmodulin-dependent protein phosphatase activity"/>
    <property type="evidence" value="ECO:0007669"/>
    <property type="project" value="InterPro"/>
</dbReference>
<keyword evidence="5" id="KW-0479">Metal-binding</keyword>
<evidence type="ECO:0000256" key="12">
    <source>
        <dbReference type="ARBA" id="ARBA00048336"/>
    </source>
</evidence>
<dbReference type="SMART" id="SM00156">
    <property type="entry name" value="PP2Ac"/>
    <property type="match status" value="1"/>
</dbReference>
<keyword evidence="6 13" id="KW-0378">Hydrolase</keyword>
<feature type="domain" description="Serine/threonine specific protein phosphatases" evidence="14">
    <location>
        <begin position="227"/>
        <end position="232"/>
    </location>
</feature>
<evidence type="ECO:0000256" key="9">
    <source>
        <dbReference type="ARBA" id="ARBA00022912"/>
    </source>
</evidence>
<keyword evidence="10" id="KW-0408">Iron</keyword>
<dbReference type="InterPro" id="IPR006186">
    <property type="entry name" value="Ser/Thr-sp_prot-phosphatase"/>
</dbReference>
<dbReference type="EMBL" id="FUEG01000010">
    <property type="protein sequence ID" value="SJL09421.1"/>
    <property type="molecule type" value="Genomic_DNA"/>
</dbReference>
<dbReference type="GO" id="GO:0005516">
    <property type="term" value="F:calmodulin binding"/>
    <property type="evidence" value="ECO:0007669"/>
    <property type="project" value="UniProtKB-KW"/>
</dbReference>
<evidence type="ECO:0000256" key="1">
    <source>
        <dbReference type="ARBA" id="ARBA00001947"/>
    </source>
</evidence>
<evidence type="ECO:0000256" key="4">
    <source>
        <dbReference type="ARBA" id="ARBA00011112"/>
    </source>
</evidence>
<evidence type="ECO:0000256" key="11">
    <source>
        <dbReference type="ARBA" id="ARBA00047761"/>
    </source>
</evidence>
<comment type="catalytic activity">
    <reaction evidence="12 13">
        <text>O-phospho-L-threonyl-[protein] + H2O = L-threonyl-[protein] + phosphate</text>
        <dbReference type="Rhea" id="RHEA:47004"/>
        <dbReference type="Rhea" id="RHEA-COMP:11060"/>
        <dbReference type="Rhea" id="RHEA-COMP:11605"/>
        <dbReference type="ChEBI" id="CHEBI:15377"/>
        <dbReference type="ChEBI" id="CHEBI:30013"/>
        <dbReference type="ChEBI" id="CHEBI:43474"/>
        <dbReference type="ChEBI" id="CHEBI:61977"/>
        <dbReference type="EC" id="3.1.3.16"/>
    </reaction>
</comment>
<dbReference type="STRING" id="47428.A0A284RL01"/>
<evidence type="ECO:0000313" key="15">
    <source>
        <dbReference type="EMBL" id="SJL09421.1"/>
    </source>
</evidence>
<comment type="catalytic activity">
    <reaction evidence="11">
        <text>O-phospho-L-seryl-[protein] + H2O = L-seryl-[protein] + phosphate</text>
        <dbReference type="Rhea" id="RHEA:20629"/>
        <dbReference type="Rhea" id="RHEA-COMP:9863"/>
        <dbReference type="Rhea" id="RHEA-COMP:11604"/>
        <dbReference type="ChEBI" id="CHEBI:15377"/>
        <dbReference type="ChEBI" id="CHEBI:29999"/>
        <dbReference type="ChEBI" id="CHEBI:43474"/>
        <dbReference type="ChEBI" id="CHEBI:83421"/>
        <dbReference type="EC" id="3.1.3.16"/>
    </reaction>
</comment>
<keyword evidence="9" id="KW-0904">Protein phosphatase</keyword>
<evidence type="ECO:0000256" key="6">
    <source>
        <dbReference type="ARBA" id="ARBA00022801"/>
    </source>
</evidence>
<evidence type="ECO:0000256" key="5">
    <source>
        <dbReference type="ARBA" id="ARBA00022723"/>
    </source>
</evidence>
<dbReference type="InterPro" id="IPR029052">
    <property type="entry name" value="Metallo-depent_PP-like"/>
</dbReference>
<dbReference type="OrthoDB" id="5593063at2759"/>
<proteinExistence type="inferred from homology"/>
<comment type="cofactor">
    <cofactor evidence="1">
        <name>Zn(2+)</name>
        <dbReference type="ChEBI" id="CHEBI:29105"/>
    </cofactor>
</comment>
<dbReference type="PROSITE" id="PS00125">
    <property type="entry name" value="SER_THR_PHOSPHATASE"/>
    <property type="match status" value="1"/>
</dbReference>
<dbReference type="GO" id="GO:0046872">
    <property type="term" value="F:metal ion binding"/>
    <property type="evidence" value="ECO:0007669"/>
    <property type="project" value="UniProtKB-KW"/>
</dbReference>
<dbReference type="PRINTS" id="PR00114">
    <property type="entry name" value="STPHPHTASE"/>
</dbReference>
<sequence length="644" mass="71749">MDAQPRNPSNNAWPEENTAAETFQNATFSCSASSKNAAMATSDDVDNDKDEFVVNNFRACTLMDPHAQSSLAPIPGQSQNRALAAPTNLTERIVPSVRPPATNKPTDEQFFIRDEQGNSKPNPHFLRDHFFQEGRLTEAQALYILDQATKLLSKEKNLVDVKSPVTICGDIHGQYYDLMKLFDVGGSLNENCYLFLGDYVDRGCFGIECLLYLYTLKLCYPTKFVLLRGNHECRHLTEYFTFKRECLHKYTQVVYEACIQSFQALPLAAVVDGRFFCVHGGISPELISLDDIQKLNRFEEPGSSGLLCDLLWADPISNYGHEQEPSAIGRSIPPGTPFLPNQTRGCSYFFTYDAACAFLDRTGLLGIIRGHEAQDAGYTMHKKTPQKKFPSVITIFSAPNYLDVYHNRGAVLKYANKNITIRQYNSSSHPYWLPNFMDAFTWSLPFVGAKITEMLLAVLSVCSEEELGETDSDSEGDIQALADAALLGDYQQRREEIKNKVLAVGRMQRVFQILREEAESASELSMGDESSSSGAVGGRTDALGVQQAGRSIRTFADARRSDMMNERIPTFEPPVPGAFPVPSMRYPGRRGSAEGEGLNMEALIRRTLEENDNVGDAVEKLAEKLAKGRRVTGRPMPLKRHETA</sequence>
<gene>
    <name evidence="15" type="ORF">ARMOST_12799</name>
</gene>
<dbReference type="PANTHER" id="PTHR45673">
    <property type="entry name" value="SERINE/THREONINE-PROTEIN PHOSPHATASE 2B CATALYTIC SUBUNIT 1-RELATED"/>
    <property type="match status" value="1"/>
</dbReference>
<dbReference type="InterPro" id="IPR043360">
    <property type="entry name" value="PP2B"/>
</dbReference>